<feature type="domain" description="Large polyvalent protein-associated" evidence="4">
    <location>
        <begin position="1268"/>
        <end position="1367"/>
    </location>
</feature>
<feature type="compositionally biased region" description="Basic and acidic residues" evidence="2">
    <location>
        <begin position="958"/>
        <end position="970"/>
    </location>
</feature>
<evidence type="ECO:0000259" key="4">
    <source>
        <dbReference type="Pfam" id="PF18799"/>
    </source>
</evidence>
<dbReference type="InterPro" id="IPR040651">
    <property type="entry name" value="LPD5"/>
</dbReference>
<organism evidence="7 8">
    <name type="scientific">Stutzerimonas xanthomarina DSM 18231</name>
    <dbReference type="NCBI Taxonomy" id="1403346"/>
    <lineage>
        <taxon>Bacteria</taxon>
        <taxon>Pseudomonadati</taxon>
        <taxon>Pseudomonadota</taxon>
        <taxon>Gammaproteobacteria</taxon>
        <taxon>Pseudomonadales</taxon>
        <taxon>Pseudomonadaceae</taxon>
        <taxon>Stutzerimonas</taxon>
    </lineage>
</organism>
<evidence type="ECO:0000259" key="6">
    <source>
        <dbReference type="Pfam" id="PF18857"/>
    </source>
</evidence>
<dbReference type="Pfam" id="PF18823">
    <property type="entry name" value="InPase"/>
    <property type="match status" value="1"/>
</dbReference>
<dbReference type="InterPro" id="IPR041047">
    <property type="entry name" value="LPD1"/>
</dbReference>
<evidence type="ECO:0000313" key="8">
    <source>
        <dbReference type="Proteomes" id="UP000184000"/>
    </source>
</evidence>
<dbReference type="Proteomes" id="UP000184000">
    <property type="component" value="Unassembled WGS sequence"/>
</dbReference>
<feature type="region of interest" description="Disordered" evidence="2">
    <location>
        <begin position="369"/>
        <end position="477"/>
    </location>
</feature>
<evidence type="ECO:0000259" key="5">
    <source>
        <dbReference type="Pfam" id="PF18823"/>
    </source>
</evidence>
<feature type="domain" description="Large polyvalent protein associated" evidence="6">
    <location>
        <begin position="2435"/>
        <end position="2615"/>
    </location>
</feature>
<name>A0A1M5MT23_9GAMM</name>
<reference evidence="7 8" key="1">
    <citation type="submission" date="2016-11" db="EMBL/GenBank/DDBJ databases">
        <authorList>
            <person name="Jaros S."/>
            <person name="Januszkiewicz K."/>
            <person name="Wedrychowicz H."/>
        </authorList>
    </citation>
    <scope>NUCLEOTIDE SEQUENCE [LARGE SCALE GENOMIC DNA]</scope>
    <source>
        <strain evidence="7 8">DSM 18231</strain>
    </source>
</reference>
<accession>A0A1M5MT23</accession>
<feature type="region of interest" description="Disordered" evidence="2">
    <location>
        <begin position="129"/>
        <end position="148"/>
    </location>
</feature>
<feature type="region of interest" description="Disordered" evidence="2">
    <location>
        <begin position="757"/>
        <end position="781"/>
    </location>
</feature>
<dbReference type="RefSeq" id="WP_073299860.1">
    <property type="nucleotide sequence ID" value="NZ_FQXA01000002.1"/>
</dbReference>
<sequence>MAGPWEKYQQQPAIDQPQPEQAGPWAKYQTAEPVESANDAAAEQSGIEAMDYGKEIAGGALVGTGSVVSGFGDLLTTAGNAVERGARAVLPAGAVDALKSIPAPSDLLFRPAGRQIDAAGKQIQATKTEAAKQALEASTPQGDVLDPSSWSMGDDPSLAGYGLHGANLVGQFVPQAAALAIPGGQARMAGMASVGGLQAGGAAGDEVEQRLAAMPDAELQQASELYRELRAGGVEEADARAHVSATARAAAFQGAAPVGALGGAMTNYALGPLQRQIGGGVGRRLAGGLALDAPAEGAQEVGESVAARAATNQVIGEQRSLTEDTFGDAVLGAMGGAGHATLGAALGRPQPVARPADPAAEADATFDDTPQTAALPAPGLQGLPSPEPTFYADSQGNVQNVGPVRNVDGEMQPDQQGRQWINPRNRADRPVGGEGMERQVPHGEPAPLEGQFQHGSRQRIAETAPPKGQTLEGKTQQTALPAPEAIVVDGQGIAQRGATAPQVFERPLAGGRGMDQQAPTAIRRDDDFEFINRTNGEPFQAHGAAKASKAFREAKRAGRNPTVAKVDGGFAVRVPADPKRYQMRPFDQAAHEAATSPNNDLPAPTPAQIEAGNYKKGRVRVQGLDISIENPRGSERSGTGPDGTPWRRTMSDHYGYIKRTTGADGEQVDVYVGPQQHSDQVFVVDQLNQQDGSFDEHKVMLGYPDQATAVQAYSANFDEGWQVGPVTAMPVAEFKSWLKGGALSKPLALPSPIAQPAAAAAATKEPQEKPKPKGVRRAVDRDRDSVVQAAIRLGGITNQWKQDTTGDTKGNKNIPGVGALWSDNTGTSLDDMASLLDQHGYVPAGEMDRDGGVSWLQDALRDELAGRKTHYAPDSARQLEQYELEMLERINEQLAAERDQLETEYARIEAEYGAEAAAHARSQDAAFDEDALRYEEFISDEPERTETFIDGNPLDEDAAVRRDDEVRAADAAEAGPAGQDRGTSFSLEQQTEAGLKEQAERNAAAEKARADQERETEQKVQADRDREDFTLTGSDRISDVAAARGQNDMFGAQPATPASKAKEQATQLAKKPSPAKPTAEPKPVKVEDFGEKLGGARKDELRGVRERLDNMDDQSIANSKLSELWPKGEIDRIEDSFHAAAYQTVRDFIPTKPRASYRIAGWVNKVKAARELLAELSRMGGDSTVAKMRAFSPSLRSVADKIELLMGIDRSQWGRIGRVSMAVGSFSKDGQMVPGSWAEVEIDGRGKHFYGKGSIAEAMNDIRLALNLNSAPEKKMQFDVYSDRATGEVFIAKSGDRETRRLATFKNVAEARDHIANEHDSLVAAWDAVKNRDNVTKADMRRSLNEVRTGADHRGGADITPEQFLEAFGFRGVEFGNWVAQGDGSKGRQGMLNDAYDSFMDLAEVIGVPPKALSLEGRLGIGFGSRGRGRASAHFEPGTVVINLTKTKGAGSLAHEWFHALDNYFAGKRGESDAGKVREASYITYRPEPMLVNKKYPAQRMTRAKLDMYQANHPNAPLYAEANWTSDPTHPEGVRPKVEKAFAELVATLDQSPMAKRSAVLDKGAADGYWSRIIERGARSFETYVIAKLADRGYRNDYLANVRSLEEFSRSQDRYPYLTADEQGPVNEAFDKLFSTIEARETDAGVSLYRLGEGSGAKAQHVTDALSGVAELAGVKVVQTFDDLPLSARIRAKRDGIAPDELRGIYSSGATYVVAGNHASIADAVFTAVHEEVGHRGIHGLLGDQLDATMERLYASQAATAKGRQRIAQIRQAYAKVLKKLDARKQRLMIAEEMVAHLIEDGERPTALQRVLSKARELLRALFPQVPWTYTDILALGEQSRRWLRESQAGVTKDESTRYALAGKRQHTSEAFTDLTAKQKEALNKIAPRTAKQQAIDWFRQHSDRALLKIRQGLVDRYAALRELDEAAHGKDVLSTDIASSAWVLARMSSAASGALHAMLNNGRIYLDPQQKVIDIQDGEALGLGSTLARLGSAAEIERFMGWIAGNRSAKLAAEGRENLFDAAEIDALRTLNSGTTEHGKARGALYAEVFTEFQQYRDDVLVIAEQTGVITPESRALWRDEFYVPFYRVMDEDGPAGPMASKGLARQEAYKKLKGGSQNLNDLLQNTLLNFNHLLQASLRNQAAAQAVENAEQLGIAQPVNEAARDKKASTFVLKAGEKQWYNISDPLVFEALNSLSDAGLNNTAVRAMSFFKRLFTNMTTVTPQFIIANLLRDSMSATATSPVSKNFLKNIAVGGSSWTDARKRARMLASGGAFSFGHIYSNDPDEVKAHITRNLRSAKLIDGPKVVPQALQAGWNAWNAVANTAENANRAAIFEQNEQGSGKLAAAFEARDLMDFSMHGAWPAVRFLIRVVPFLNARLQGLDKLYRAGVKPSLLTAFGQGNASDKQAAARFMTVAGALSMASMALMLVNNDDEEYRKLEEWQKDTYWFVRVGGKAFFIPKPFEVGAIATMAERLLQQAIDDKATGKLFAQRLGHTLTQTFSFSPVPHMFQPVLDVYSNVDAFTGRPIESTGMDRLSKGLRTRATTTAPARAASAVSRVFGDEFPLAVSPIQADHLIAGYLGQVGAWGAGMVDTMWRAANGESQPAKHWHEYQPIRRFYRDLDTPAAYTRYSTIFYEGLREAGKAYADVKELQELGRMDEAREVIREKRDVLGLRKQLNQVQRRLSAISGRMDAVRLGELDADAKRRELDRLVTIKGRLTEMAGKRLEDMRAKR</sequence>
<evidence type="ECO:0000256" key="2">
    <source>
        <dbReference type="SAM" id="MobiDB-lite"/>
    </source>
</evidence>
<keyword evidence="1" id="KW-0175">Coiled coil</keyword>
<feature type="compositionally biased region" description="Polar residues" evidence="2">
    <location>
        <begin position="981"/>
        <end position="992"/>
    </location>
</feature>
<feature type="compositionally biased region" description="Basic and acidic residues" evidence="2">
    <location>
        <begin position="994"/>
        <end position="1029"/>
    </location>
</feature>
<feature type="region of interest" description="Disordered" evidence="2">
    <location>
        <begin position="629"/>
        <end position="649"/>
    </location>
</feature>
<feature type="compositionally biased region" description="Basic and acidic residues" evidence="2">
    <location>
        <begin position="938"/>
        <end position="947"/>
    </location>
</feature>
<evidence type="ECO:0008006" key="9">
    <source>
        <dbReference type="Google" id="ProtNLM"/>
    </source>
</evidence>
<evidence type="ECO:0000259" key="3">
    <source>
        <dbReference type="Pfam" id="PF18796"/>
    </source>
</evidence>
<feature type="compositionally biased region" description="Basic and acidic residues" evidence="2">
    <location>
        <begin position="765"/>
        <end position="781"/>
    </location>
</feature>
<dbReference type="Pfam" id="PF18857">
    <property type="entry name" value="LPD38"/>
    <property type="match status" value="1"/>
</dbReference>
<feature type="domain" description="Inorganic pyrophosphatase" evidence="5">
    <location>
        <begin position="607"/>
        <end position="739"/>
    </location>
</feature>
<dbReference type="InterPro" id="IPR041595">
    <property type="entry name" value="Inorganic_Pase"/>
</dbReference>
<dbReference type="EMBL" id="FQXA01000002">
    <property type="protein sequence ID" value="SHG80396.1"/>
    <property type="molecule type" value="Genomic_DNA"/>
</dbReference>
<dbReference type="InterPro" id="IPR040561">
    <property type="entry name" value="LPD38"/>
</dbReference>
<proteinExistence type="predicted"/>
<feature type="coiled-coil region" evidence="1">
    <location>
        <begin position="877"/>
        <end position="911"/>
    </location>
</feature>
<dbReference type="Pfam" id="PF18796">
    <property type="entry name" value="LPD1"/>
    <property type="match status" value="1"/>
</dbReference>
<feature type="domain" description="Large polyvalent protein-associated" evidence="3">
    <location>
        <begin position="1561"/>
        <end position="1640"/>
    </location>
</feature>
<feature type="region of interest" description="Disordered" evidence="2">
    <location>
        <begin position="1"/>
        <end position="43"/>
    </location>
</feature>
<gene>
    <name evidence="7" type="ORF">SAMN02744645_1470</name>
</gene>
<dbReference type="GeneID" id="98638153"/>
<dbReference type="Pfam" id="PF18799">
    <property type="entry name" value="LPD5"/>
    <property type="match status" value="1"/>
</dbReference>
<evidence type="ECO:0000313" key="7">
    <source>
        <dbReference type="EMBL" id="SHG80396.1"/>
    </source>
</evidence>
<feature type="region of interest" description="Disordered" evidence="2">
    <location>
        <begin position="1049"/>
        <end position="1082"/>
    </location>
</feature>
<protein>
    <recommendedName>
        <fullName evidence="9">Large polyvalent protein-associated domain-containing protein</fullName>
    </recommendedName>
</protein>
<feature type="compositionally biased region" description="Basic and acidic residues" evidence="2">
    <location>
        <begin position="425"/>
        <end position="441"/>
    </location>
</feature>
<feature type="region of interest" description="Disordered" evidence="2">
    <location>
        <begin position="938"/>
        <end position="1035"/>
    </location>
</feature>
<evidence type="ECO:0000256" key="1">
    <source>
        <dbReference type="SAM" id="Coils"/>
    </source>
</evidence>